<dbReference type="PROSITE" id="PS50234">
    <property type="entry name" value="VWFA"/>
    <property type="match status" value="1"/>
</dbReference>
<dbReference type="EMBL" id="FQZE01000028">
    <property type="protein sequence ID" value="SHJ75482.1"/>
    <property type="molecule type" value="Genomic_DNA"/>
</dbReference>
<organism evidence="6 7">
    <name type="scientific">Tangfeifania diversioriginum</name>
    <dbReference type="NCBI Taxonomy" id="1168035"/>
    <lineage>
        <taxon>Bacteria</taxon>
        <taxon>Pseudomonadati</taxon>
        <taxon>Bacteroidota</taxon>
        <taxon>Bacteroidia</taxon>
        <taxon>Marinilabiliales</taxon>
        <taxon>Prolixibacteraceae</taxon>
        <taxon>Tangfeifania</taxon>
    </lineage>
</organism>
<proteinExistence type="predicted"/>
<feature type="region of interest" description="Disordered" evidence="4">
    <location>
        <begin position="68"/>
        <end position="91"/>
    </location>
</feature>
<keyword evidence="2" id="KW-0964">Secreted</keyword>
<dbReference type="OrthoDB" id="9805121at2"/>
<evidence type="ECO:0000256" key="4">
    <source>
        <dbReference type="SAM" id="MobiDB-lite"/>
    </source>
</evidence>
<comment type="subcellular location">
    <subcellularLocation>
        <location evidence="1">Secreted</location>
    </subcellularLocation>
</comment>
<dbReference type="Proteomes" id="UP000184050">
    <property type="component" value="Unassembled WGS sequence"/>
</dbReference>
<keyword evidence="3" id="KW-0732">Signal</keyword>
<dbReference type="SMART" id="SM00327">
    <property type="entry name" value="VWA"/>
    <property type="match status" value="1"/>
</dbReference>
<evidence type="ECO:0000313" key="6">
    <source>
        <dbReference type="EMBL" id="SHJ75482.1"/>
    </source>
</evidence>
<dbReference type="RefSeq" id="WP_073171968.1">
    <property type="nucleotide sequence ID" value="NZ_FQZE01000028.1"/>
</dbReference>
<dbReference type="PANTHER" id="PTHR47763">
    <property type="entry name" value="ALPHA-PROTEIN KINASE VWKA"/>
    <property type="match status" value="1"/>
</dbReference>
<evidence type="ECO:0000256" key="3">
    <source>
        <dbReference type="ARBA" id="ARBA00022729"/>
    </source>
</evidence>
<evidence type="ECO:0000259" key="5">
    <source>
        <dbReference type="PROSITE" id="PS50234"/>
    </source>
</evidence>
<dbReference type="InterPro" id="IPR002035">
    <property type="entry name" value="VWF_A"/>
</dbReference>
<name>A0A1M6LWD5_9BACT</name>
<evidence type="ECO:0000313" key="7">
    <source>
        <dbReference type="Proteomes" id="UP000184050"/>
    </source>
</evidence>
<dbReference type="Pfam" id="PF25106">
    <property type="entry name" value="VWA_4"/>
    <property type="match status" value="1"/>
</dbReference>
<protein>
    <submittedName>
        <fullName evidence="6">von Willebrand factor type A domain-containing protein</fullName>
    </submittedName>
</protein>
<dbReference type="Gene3D" id="3.40.50.410">
    <property type="entry name" value="von Willebrand factor, type A domain"/>
    <property type="match status" value="1"/>
</dbReference>
<dbReference type="SUPFAM" id="SSF53300">
    <property type="entry name" value="vWA-like"/>
    <property type="match status" value="1"/>
</dbReference>
<dbReference type="InterPro" id="IPR056861">
    <property type="entry name" value="HMCN1-like_VWA"/>
</dbReference>
<feature type="compositionally biased region" description="Gly residues" evidence="4">
    <location>
        <begin position="68"/>
        <end position="87"/>
    </location>
</feature>
<keyword evidence="7" id="KW-1185">Reference proteome</keyword>
<dbReference type="AlphaFoldDB" id="A0A1M6LWD5"/>
<sequence>MKPINVVEKLALIAILALMWGCWEDDDITNKKTANGKTSLFGEVTEPEIPQSNTGMDGARYALNSFGGGPTGGGAPTSTGAWGGGNPNGQFEPGVLTSGEWNDLDNWDFWNNLLNNQEYYEDVNKWNLKEIKRYSFVVADRDDAPVANAEITLLSGAVEVWKTKTDNKGKATLWSDLDLEGLTAQVKFEDAEEVIEALEYAEGINKVYLNKTVENKKSVDIYFAVDATGSMGDEINYLKAELNSVIERIKQKNPSLEMRFGSVFYRDEEDEFVTRPFSFTSDETSLISFISEQSASGGGDFPEAVHAALDVAITQNTWNDEASARIMFLLLDAPPHYTQKVISSLEQNLIAAAEQGVKIVPITASGIDKATEYLMRSFAILTNGTYIFITDDSGVGNDHLEPTIGEFEVEKLNDLMVRLVDEYVP</sequence>
<accession>A0A1M6LWD5</accession>
<feature type="domain" description="VWFA" evidence="5">
    <location>
        <begin position="220"/>
        <end position="407"/>
    </location>
</feature>
<evidence type="ECO:0000256" key="1">
    <source>
        <dbReference type="ARBA" id="ARBA00004613"/>
    </source>
</evidence>
<gene>
    <name evidence="6" type="ORF">SAMN05444280_12857</name>
</gene>
<evidence type="ECO:0000256" key="2">
    <source>
        <dbReference type="ARBA" id="ARBA00022525"/>
    </source>
</evidence>
<dbReference type="InterPro" id="IPR052969">
    <property type="entry name" value="Thr-specific_kinase-like"/>
</dbReference>
<reference evidence="6 7" key="1">
    <citation type="submission" date="2016-11" db="EMBL/GenBank/DDBJ databases">
        <authorList>
            <person name="Jaros S."/>
            <person name="Januszkiewicz K."/>
            <person name="Wedrychowicz H."/>
        </authorList>
    </citation>
    <scope>NUCLEOTIDE SEQUENCE [LARGE SCALE GENOMIC DNA]</scope>
    <source>
        <strain evidence="6 7">DSM 27063</strain>
    </source>
</reference>
<dbReference type="CDD" id="cd00198">
    <property type="entry name" value="vWFA"/>
    <property type="match status" value="1"/>
</dbReference>
<dbReference type="InterPro" id="IPR036465">
    <property type="entry name" value="vWFA_dom_sf"/>
</dbReference>